<feature type="signal peptide" evidence="2">
    <location>
        <begin position="1"/>
        <end position="26"/>
    </location>
</feature>
<feature type="compositionally biased region" description="Basic and acidic residues" evidence="1">
    <location>
        <begin position="70"/>
        <end position="83"/>
    </location>
</feature>
<evidence type="ECO:0000313" key="4">
    <source>
        <dbReference type="Proteomes" id="UP000219369"/>
    </source>
</evidence>
<reference evidence="4" key="1">
    <citation type="submission" date="2016-09" db="EMBL/GenBank/DDBJ databases">
        <authorList>
            <person name="Guldener U."/>
        </authorList>
    </citation>
    <scope>NUCLEOTIDE SEQUENCE [LARGE SCALE GENOMIC DNA]</scope>
    <source>
        <strain evidence="4">V64-1</strain>
    </source>
</reference>
<feature type="region of interest" description="Disordered" evidence="1">
    <location>
        <begin position="19"/>
        <end position="83"/>
    </location>
</feature>
<keyword evidence="2" id="KW-0732">Signal</keyword>
<organism evidence="3 4">
    <name type="scientific">Fusarium oxysporum</name>
    <name type="common">Fusarium vascular wilt</name>
    <dbReference type="NCBI Taxonomy" id="5507"/>
    <lineage>
        <taxon>Eukaryota</taxon>
        <taxon>Fungi</taxon>
        <taxon>Dikarya</taxon>
        <taxon>Ascomycota</taxon>
        <taxon>Pezizomycotina</taxon>
        <taxon>Sordariomycetes</taxon>
        <taxon>Hypocreomycetidae</taxon>
        <taxon>Hypocreales</taxon>
        <taxon>Nectriaceae</taxon>
        <taxon>Fusarium</taxon>
        <taxon>Fusarium oxysporum species complex</taxon>
    </lineage>
</organism>
<sequence>MMLLATSLPVSMVLLLVSSLPDPACPDNPDDGSSSGSPSCKDDTDADTAAAGRASPDNAGESATGIASTRADDDDKYKIPSYR</sequence>
<dbReference type="AlphaFoldDB" id="A0A2H3TMP7"/>
<dbReference type="OrthoDB" id="5115097at2759"/>
<dbReference type="Proteomes" id="UP000219369">
    <property type="component" value="Unassembled WGS sequence"/>
</dbReference>
<name>A0A2H3TMP7_FUSOX</name>
<gene>
    <name evidence="3" type="ORF">FRV6_13083</name>
</gene>
<feature type="chain" id="PRO_5013850556" description="Secreted protein" evidence="2">
    <location>
        <begin position="27"/>
        <end position="83"/>
    </location>
</feature>
<feature type="compositionally biased region" description="Low complexity" evidence="1">
    <location>
        <begin position="19"/>
        <end position="39"/>
    </location>
</feature>
<dbReference type="EMBL" id="FMJY01000007">
    <property type="protein sequence ID" value="SCO88955.1"/>
    <property type="molecule type" value="Genomic_DNA"/>
</dbReference>
<evidence type="ECO:0000256" key="2">
    <source>
        <dbReference type="SAM" id="SignalP"/>
    </source>
</evidence>
<accession>A0A2H3TMP7</accession>
<evidence type="ECO:0000256" key="1">
    <source>
        <dbReference type="SAM" id="MobiDB-lite"/>
    </source>
</evidence>
<proteinExistence type="predicted"/>
<evidence type="ECO:0008006" key="5">
    <source>
        <dbReference type="Google" id="ProtNLM"/>
    </source>
</evidence>
<evidence type="ECO:0000313" key="3">
    <source>
        <dbReference type="EMBL" id="SCO88955.1"/>
    </source>
</evidence>
<protein>
    <recommendedName>
        <fullName evidence="5">Secreted protein</fullName>
    </recommendedName>
</protein>